<protein>
    <submittedName>
        <fullName evidence="2">Uncharacterized protein</fullName>
    </submittedName>
</protein>
<feature type="signal peptide" evidence="1">
    <location>
        <begin position="1"/>
        <end position="24"/>
    </location>
</feature>
<dbReference type="AlphaFoldDB" id="A0A0D2K0E8"/>
<keyword evidence="3" id="KW-1185">Reference proteome</keyword>
<sequence length="108" mass="11382">MLFTRSKALTFGTVMMGFLNAGSAFVMTAWENPDCTGTARSINVWDNSCKEFGTGFAAFTLDVYGGSDQKAYISRASGCNIAEADMSGYVDGEAKGFQLGVCNSEGVG</sequence>
<evidence type="ECO:0000256" key="1">
    <source>
        <dbReference type="SAM" id="SignalP"/>
    </source>
</evidence>
<evidence type="ECO:0000313" key="2">
    <source>
        <dbReference type="EMBL" id="KIX96364.1"/>
    </source>
</evidence>
<dbReference type="GeneID" id="27713888"/>
<name>A0A0D2K0E8_9EURO</name>
<evidence type="ECO:0000313" key="3">
    <source>
        <dbReference type="Proteomes" id="UP000053411"/>
    </source>
</evidence>
<dbReference type="RefSeq" id="XP_016630487.1">
    <property type="nucleotide sequence ID" value="XM_016778639.1"/>
</dbReference>
<dbReference type="Proteomes" id="UP000053411">
    <property type="component" value="Unassembled WGS sequence"/>
</dbReference>
<dbReference type="VEuPathDB" id="FungiDB:Z520_08142"/>
<organism evidence="2 3">
    <name type="scientific">Fonsecaea multimorphosa CBS 102226</name>
    <dbReference type="NCBI Taxonomy" id="1442371"/>
    <lineage>
        <taxon>Eukaryota</taxon>
        <taxon>Fungi</taxon>
        <taxon>Dikarya</taxon>
        <taxon>Ascomycota</taxon>
        <taxon>Pezizomycotina</taxon>
        <taxon>Eurotiomycetes</taxon>
        <taxon>Chaetothyriomycetidae</taxon>
        <taxon>Chaetothyriales</taxon>
        <taxon>Herpotrichiellaceae</taxon>
        <taxon>Fonsecaea</taxon>
    </lineage>
</organism>
<feature type="chain" id="PRO_5002262257" evidence="1">
    <location>
        <begin position="25"/>
        <end position="108"/>
    </location>
</feature>
<reference evidence="2 3" key="1">
    <citation type="submission" date="2015-01" db="EMBL/GenBank/DDBJ databases">
        <title>The Genome Sequence of Fonsecaea multimorphosa CBS 102226.</title>
        <authorList>
            <consortium name="The Broad Institute Genomics Platform"/>
            <person name="Cuomo C."/>
            <person name="de Hoog S."/>
            <person name="Gorbushina A."/>
            <person name="Stielow B."/>
            <person name="Teixiera M."/>
            <person name="Abouelleil A."/>
            <person name="Chapman S.B."/>
            <person name="Priest M."/>
            <person name="Young S.K."/>
            <person name="Wortman J."/>
            <person name="Nusbaum C."/>
            <person name="Birren B."/>
        </authorList>
    </citation>
    <scope>NUCLEOTIDE SEQUENCE [LARGE SCALE GENOMIC DNA]</scope>
    <source>
        <strain evidence="2 3">CBS 102226</strain>
    </source>
</reference>
<proteinExistence type="predicted"/>
<dbReference type="EMBL" id="KN848078">
    <property type="protein sequence ID" value="KIX96364.1"/>
    <property type="molecule type" value="Genomic_DNA"/>
</dbReference>
<gene>
    <name evidence="2" type="ORF">Z520_08142</name>
</gene>
<keyword evidence="1" id="KW-0732">Signal</keyword>
<dbReference type="OrthoDB" id="3598923at2759"/>
<accession>A0A0D2K0E8</accession>